<dbReference type="Proteomes" id="UP000007882">
    <property type="component" value="Chromosome"/>
</dbReference>
<dbReference type="HAMAP" id="MF_01865">
    <property type="entry name" value="MTTase_RimO"/>
    <property type="match status" value="1"/>
</dbReference>
<feature type="binding site" evidence="8">
    <location>
        <position position="189"/>
    </location>
    <ligand>
        <name>[4Fe-4S] cluster</name>
        <dbReference type="ChEBI" id="CHEBI:49883"/>
        <label>2</label>
        <note>4Fe-4S-S-AdoMet</note>
    </ligand>
</feature>
<feature type="binding site" evidence="8">
    <location>
        <position position="53"/>
    </location>
    <ligand>
        <name>[4Fe-4S] cluster</name>
        <dbReference type="ChEBI" id="CHEBI:49883"/>
        <label>1</label>
    </ligand>
</feature>
<evidence type="ECO:0000256" key="7">
    <source>
        <dbReference type="ARBA" id="ARBA00023014"/>
    </source>
</evidence>
<evidence type="ECO:0000256" key="5">
    <source>
        <dbReference type="ARBA" id="ARBA00022723"/>
    </source>
</evidence>
<dbReference type="InterPro" id="IPR038135">
    <property type="entry name" value="Methylthiotransferase_N_sf"/>
</dbReference>
<dbReference type="PROSITE" id="PS01278">
    <property type="entry name" value="MTTASE_RADICAL"/>
    <property type="match status" value="1"/>
</dbReference>
<evidence type="ECO:0000259" key="11">
    <source>
        <dbReference type="PROSITE" id="PS51918"/>
    </source>
</evidence>
<evidence type="ECO:0000256" key="3">
    <source>
        <dbReference type="ARBA" id="ARBA00022679"/>
    </source>
</evidence>
<dbReference type="InterPro" id="IPR005839">
    <property type="entry name" value="Methylthiotransferase"/>
</dbReference>
<dbReference type="EMBL" id="AP012319">
    <property type="protein sequence ID" value="BAL92147.1"/>
    <property type="molecule type" value="Genomic_DNA"/>
</dbReference>
<keyword evidence="1 8" id="KW-0004">4Fe-4S</keyword>
<feature type="binding site" evidence="8">
    <location>
        <position position="185"/>
    </location>
    <ligand>
        <name>[4Fe-4S] cluster</name>
        <dbReference type="ChEBI" id="CHEBI:49883"/>
        <label>2</label>
        <note>4Fe-4S-S-AdoMet</note>
    </ligand>
</feature>
<name>I0HGL0_ACTM4</name>
<dbReference type="HOGENOM" id="CLU_018697_0_1_11"/>
<dbReference type="EC" id="2.8.4.4" evidence="8"/>
<evidence type="ECO:0000259" key="10">
    <source>
        <dbReference type="PROSITE" id="PS51449"/>
    </source>
</evidence>
<accession>I0HGL0</accession>
<dbReference type="InterPro" id="IPR058240">
    <property type="entry name" value="rSAM_sf"/>
</dbReference>
<keyword evidence="5 8" id="KW-0479">Metal-binding</keyword>
<keyword evidence="4 8" id="KW-0949">S-adenosyl-L-methionine</keyword>
<dbReference type="GO" id="GO:0035600">
    <property type="term" value="P:tRNA methylthiolation"/>
    <property type="evidence" value="ECO:0007669"/>
    <property type="project" value="UniProtKB-ARBA"/>
</dbReference>
<dbReference type="InterPro" id="IPR023404">
    <property type="entry name" value="rSAM_horseshoe"/>
</dbReference>
<dbReference type="SFLD" id="SFLDG01061">
    <property type="entry name" value="methylthiotransferase"/>
    <property type="match status" value="1"/>
</dbReference>
<keyword evidence="3 8" id="KW-0808">Transferase</keyword>
<evidence type="ECO:0000313" key="12">
    <source>
        <dbReference type="EMBL" id="BAL92147.1"/>
    </source>
</evidence>
<comment type="function">
    <text evidence="8">Catalyzes the methylthiolation of an aspartic acid residue of ribosomal protein uS12.</text>
</comment>
<proteinExistence type="inferred from homology"/>
<dbReference type="AlphaFoldDB" id="I0HGL0"/>
<keyword evidence="2 8" id="KW-0963">Cytoplasm</keyword>
<dbReference type="SFLD" id="SFLDS00029">
    <property type="entry name" value="Radical_SAM"/>
    <property type="match status" value="1"/>
</dbReference>
<dbReference type="InterPro" id="IPR020612">
    <property type="entry name" value="Methylthiotransferase_CS"/>
</dbReference>
<dbReference type="GO" id="GO:0035599">
    <property type="term" value="F:aspartic acid methylthiotransferase activity"/>
    <property type="evidence" value="ECO:0007669"/>
    <property type="project" value="TreeGrafter"/>
</dbReference>
<keyword evidence="7 8" id="KW-0411">Iron-sulfur</keyword>
<dbReference type="PANTHER" id="PTHR43837:SF1">
    <property type="entry name" value="RIBOSOMAL PROTEIN US12 METHYLTHIOTRANSFERASE RIMO"/>
    <property type="match status" value="1"/>
</dbReference>
<gene>
    <name evidence="8" type="primary">rimO</name>
    <name evidence="12" type="ordered locus">AMIS_69270</name>
</gene>
<dbReference type="GO" id="GO:0051539">
    <property type="term" value="F:4 iron, 4 sulfur cluster binding"/>
    <property type="evidence" value="ECO:0007669"/>
    <property type="project" value="UniProtKB-UniRule"/>
</dbReference>
<dbReference type="RefSeq" id="WP_014447032.1">
    <property type="nucleotide sequence ID" value="NC_017093.1"/>
</dbReference>
<dbReference type="STRING" id="512565.AMIS_69270"/>
<dbReference type="InterPro" id="IPR006638">
    <property type="entry name" value="Elp3/MiaA/NifB-like_rSAM"/>
</dbReference>
<dbReference type="Pfam" id="PF00919">
    <property type="entry name" value="UPF0004"/>
    <property type="match status" value="1"/>
</dbReference>
<dbReference type="NCBIfam" id="TIGR00089">
    <property type="entry name" value="MiaB/RimO family radical SAM methylthiotransferase"/>
    <property type="match status" value="1"/>
</dbReference>
<feature type="binding site" evidence="8">
    <location>
        <position position="17"/>
    </location>
    <ligand>
        <name>[4Fe-4S] cluster</name>
        <dbReference type="ChEBI" id="CHEBI:49883"/>
        <label>1</label>
    </ligand>
</feature>
<evidence type="ECO:0000256" key="2">
    <source>
        <dbReference type="ARBA" id="ARBA00022490"/>
    </source>
</evidence>
<dbReference type="InterPro" id="IPR007197">
    <property type="entry name" value="rSAM"/>
</dbReference>
<evidence type="ECO:0000256" key="6">
    <source>
        <dbReference type="ARBA" id="ARBA00023004"/>
    </source>
</evidence>
<dbReference type="NCBIfam" id="TIGR01125">
    <property type="entry name" value="30S ribosomal protein S12 methylthiotransferase RimO"/>
    <property type="match status" value="1"/>
</dbReference>
<dbReference type="GO" id="GO:0005829">
    <property type="term" value="C:cytosol"/>
    <property type="evidence" value="ECO:0007669"/>
    <property type="project" value="TreeGrafter"/>
</dbReference>
<dbReference type="PANTHER" id="PTHR43837">
    <property type="entry name" value="RIBOSOMAL PROTEIN S12 METHYLTHIOTRANSFERASE RIMO"/>
    <property type="match status" value="1"/>
</dbReference>
<keyword evidence="6 8" id="KW-0408">Iron</keyword>
<dbReference type="SUPFAM" id="SSF102114">
    <property type="entry name" value="Radical SAM enzymes"/>
    <property type="match status" value="1"/>
</dbReference>
<feature type="domain" description="MTTase N-terminal" evidence="10">
    <location>
        <begin position="8"/>
        <end position="119"/>
    </location>
</feature>
<evidence type="ECO:0000256" key="8">
    <source>
        <dbReference type="HAMAP-Rule" id="MF_01865"/>
    </source>
</evidence>
<dbReference type="Pfam" id="PF18693">
    <property type="entry name" value="TRAM_2"/>
    <property type="match status" value="1"/>
</dbReference>
<dbReference type="Gene3D" id="2.40.50.140">
    <property type="entry name" value="Nucleic acid-binding proteins"/>
    <property type="match status" value="1"/>
</dbReference>
<dbReference type="GO" id="GO:0103039">
    <property type="term" value="F:protein methylthiotransferase activity"/>
    <property type="evidence" value="ECO:0007669"/>
    <property type="project" value="UniProtKB-EC"/>
</dbReference>
<dbReference type="PROSITE" id="PS51918">
    <property type="entry name" value="RADICAL_SAM"/>
    <property type="match status" value="1"/>
</dbReference>
<feature type="domain" description="Radical SAM core" evidence="11">
    <location>
        <begin position="171"/>
        <end position="402"/>
    </location>
</feature>
<feature type="binding site" evidence="8">
    <location>
        <position position="192"/>
    </location>
    <ligand>
        <name>[4Fe-4S] cluster</name>
        <dbReference type="ChEBI" id="CHEBI:49883"/>
        <label>2</label>
        <note>4Fe-4S-S-AdoMet</note>
    </ligand>
</feature>
<comment type="subcellular location">
    <subcellularLocation>
        <location evidence="8">Cytoplasm</location>
    </subcellularLocation>
</comment>
<dbReference type="PROSITE" id="PS50926">
    <property type="entry name" value="TRAM"/>
    <property type="match status" value="1"/>
</dbReference>
<dbReference type="InterPro" id="IPR013848">
    <property type="entry name" value="Methylthiotransferase_N"/>
</dbReference>
<dbReference type="InterPro" id="IPR002792">
    <property type="entry name" value="TRAM_dom"/>
</dbReference>
<evidence type="ECO:0000313" key="13">
    <source>
        <dbReference type="Proteomes" id="UP000007882"/>
    </source>
</evidence>
<comment type="cofactor">
    <cofactor evidence="8">
        <name>[4Fe-4S] cluster</name>
        <dbReference type="ChEBI" id="CHEBI:49883"/>
    </cofactor>
    <text evidence="8">Binds 2 [4Fe-4S] clusters. One cluster is coordinated with 3 cysteines and an exchangeable S-adenosyl-L-methionine.</text>
</comment>
<dbReference type="SFLD" id="SFLDF00274">
    <property type="entry name" value="ribosomal_protein_S12_methylth"/>
    <property type="match status" value="1"/>
</dbReference>
<dbReference type="SFLD" id="SFLDG01082">
    <property type="entry name" value="B12-binding_domain_containing"/>
    <property type="match status" value="1"/>
</dbReference>
<protein>
    <recommendedName>
        <fullName evidence="8">Ribosomal protein uS12 methylthiotransferase RimO</fullName>
        <shortName evidence="8">uS12 MTTase</shortName>
        <shortName evidence="8">uS12 methylthiotransferase</shortName>
        <ecNumber evidence="8">2.8.4.4</ecNumber>
    </recommendedName>
    <alternativeName>
        <fullName evidence="8">Ribosomal protein uS12 (aspartate-C(3))-methylthiotransferase</fullName>
    </alternativeName>
    <alternativeName>
        <fullName evidence="8">Ribosome maturation factor RimO</fullName>
    </alternativeName>
</protein>
<dbReference type="SMART" id="SM00729">
    <property type="entry name" value="Elp3"/>
    <property type="match status" value="1"/>
</dbReference>
<dbReference type="InterPro" id="IPR005840">
    <property type="entry name" value="Ribosomal_uS12_MeSTrfase_RimO"/>
</dbReference>
<dbReference type="Pfam" id="PF04055">
    <property type="entry name" value="Radical_SAM"/>
    <property type="match status" value="1"/>
</dbReference>
<comment type="catalytic activity">
    <reaction evidence="8">
        <text>L-aspartate(89)-[ribosomal protein uS12]-hydrogen + (sulfur carrier)-SH + AH2 + 2 S-adenosyl-L-methionine = 3-methylsulfanyl-L-aspartate(89)-[ribosomal protein uS12]-hydrogen + (sulfur carrier)-H + 5'-deoxyadenosine + L-methionine + A + S-adenosyl-L-homocysteine + 2 H(+)</text>
        <dbReference type="Rhea" id="RHEA:37087"/>
        <dbReference type="Rhea" id="RHEA-COMP:10460"/>
        <dbReference type="Rhea" id="RHEA-COMP:10461"/>
        <dbReference type="Rhea" id="RHEA-COMP:14737"/>
        <dbReference type="Rhea" id="RHEA-COMP:14739"/>
        <dbReference type="ChEBI" id="CHEBI:13193"/>
        <dbReference type="ChEBI" id="CHEBI:15378"/>
        <dbReference type="ChEBI" id="CHEBI:17319"/>
        <dbReference type="ChEBI" id="CHEBI:17499"/>
        <dbReference type="ChEBI" id="CHEBI:29917"/>
        <dbReference type="ChEBI" id="CHEBI:29961"/>
        <dbReference type="ChEBI" id="CHEBI:57844"/>
        <dbReference type="ChEBI" id="CHEBI:57856"/>
        <dbReference type="ChEBI" id="CHEBI:59789"/>
        <dbReference type="ChEBI" id="CHEBI:64428"/>
        <dbReference type="ChEBI" id="CHEBI:73599"/>
        <dbReference type="EC" id="2.8.4.4"/>
    </reaction>
</comment>
<dbReference type="FunFam" id="3.80.30.20:FF:000001">
    <property type="entry name" value="tRNA-2-methylthio-N(6)-dimethylallyladenosine synthase 2"/>
    <property type="match status" value="1"/>
</dbReference>
<dbReference type="PATRIC" id="fig|512565.3.peg.6929"/>
<keyword evidence="13" id="KW-1185">Reference proteome</keyword>
<dbReference type="Gene3D" id="3.80.30.20">
    <property type="entry name" value="tm_1862 like domain"/>
    <property type="match status" value="1"/>
</dbReference>
<feature type="binding site" evidence="8">
    <location>
        <position position="82"/>
    </location>
    <ligand>
        <name>[4Fe-4S] cluster</name>
        <dbReference type="ChEBI" id="CHEBI:49883"/>
        <label>1</label>
    </ligand>
</feature>
<evidence type="ECO:0000259" key="9">
    <source>
        <dbReference type="PROSITE" id="PS50926"/>
    </source>
</evidence>
<comment type="similarity">
    <text evidence="8">Belongs to the methylthiotransferase family. RimO subfamily.</text>
</comment>
<dbReference type="PROSITE" id="PS51449">
    <property type="entry name" value="MTTASE_N"/>
    <property type="match status" value="1"/>
</dbReference>
<dbReference type="InterPro" id="IPR012340">
    <property type="entry name" value="NA-bd_OB-fold"/>
</dbReference>
<dbReference type="GO" id="GO:0046872">
    <property type="term" value="F:metal ion binding"/>
    <property type="evidence" value="ECO:0007669"/>
    <property type="project" value="UniProtKB-KW"/>
</dbReference>
<dbReference type="KEGG" id="ams:AMIS_69270"/>
<dbReference type="eggNOG" id="COG0621">
    <property type="taxonomic scope" value="Bacteria"/>
</dbReference>
<organism evidence="12 13">
    <name type="scientific">Actinoplanes missouriensis (strain ATCC 14538 / DSM 43046 / CBS 188.64 / JCM 3121 / NBRC 102363 / NCIMB 12654 / NRRL B-3342 / UNCC 431)</name>
    <dbReference type="NCBI Taxonomy" id="512565"/>
    <lineage>
        <taxon>Bacteria</taxon>
        <taxon>Bacillati</taxon>
        <taxon>Actinomycetota</taxon>
        <taxon>Actinomycetes</taxon>
        <taxon>Micromonosporales</taxon>
        <taxon>Micromonosporaceae</taxon>
        <taxon>Actinoplanes</taxon>
    </lineage>
</organism>
<evidence type="ECO:0000256" key="1">
    <source>
        <dbReference type="ARBA" id="ARBA00022485"/>
    </source>
</evidence>
<dbReference type="OrthoDB" id="9805215at2"/>
<evidence type="ECO:0000256" key="4">
    <source>
        <dbReference type="ARBA" id="ARBA00022691"/>
    </source>
</evidence>
<sequence length="485" mass="52343">MSATPSSRRVALLTLGCARNEVDSEELAARLDAGGWEVGTDAEGADVVVVNTCGFVEKAKQDSIDTLLAAADTGAKVVAAGCMAERYGKELADNLPEANAVLGFDDYTDITDRLDAVLRGESLDAHTPRDRRELLPITPVERRAAKVVVPGHATVDEHTPAHLRTVLRRRLDTGPVASLKLASGCDRRCSFCAIPAFRGAFVSRDPQELLAEAEWLAKTGVRELVLVSENSTSYGKDLGDPRLLEKLLPQLAAVDGIVRVRASYLQPAETRPGLVETIATTPGVAAYYDLSFQHSSETVLRRMRRFGSTERFLELLDSARRFAPQAGARSNFIVGFPGETKQEYEELVRFLNEARLDAIGIFDYSDEDGTEAAGMTGKVHQETVQKRYERITALAEELCAQRAEERIGATVEVLVDTIEGDEVEGRAEHQAPEVDGSTTLVAGESGVDLSALRPGDLVRATVTGTEGVDLIAVPVEMISAAPVAR</sequence>
<feature type="domain" description="TRAM" evidence="9">
    <location>
        <begin position="404"/>
        <end position="476"/>
    </location>
</feature>
<dbReference type="Gene3D" id="3.40.50.12160">
    <property type="entry name" value="Methylthiotransferase, N-terminal domain"/>
    <property type="match status" value="1"/>
</dbReference>
<reference evidence="12 13" key="1">
    <citation type="submission" date="2012-02" db="EMBL/GenBank/DDBJ databases">
        <title>Complete genome sequence of Actinoplanes missouriensis 431 (= NBRC 102363).</title>
        <authorList>
            <person name="Ohnishi Y."/>
            <person name="Ishikawa J."/>
            <person name="Sekine M."/>
            <person name="Hosoyama A."/>
            <person name="Harada T."/>
            <person name="Narita H."/>
            <person name="Hata T."/>
            <person name="Konno Y."/>
            <person name="Tutikane K."/>
            <person name="Fujita N."/>
            <person name="Horinouchi S."/>
            <person name="Hayakawa M."/>
        </authorList>
    </citation>
    <scope>NUCLEOTIDE SEQUENCE [LARGE SCALE GENOMIC DNA]</scope>
    <source>
        <strain evidence="13">ATCC 14538 / DSM 43046 / CBS 188.64 / JCM 3121 / NBRC 102363 / NCIMB 12654 / NRRL B-3342 / UNCC 431</strain>
    </source>
</reference>
<dbReference type="CDD" id="cd01335">
    <property type="entry name" value="Radical_SAM"/>
    <property type="match status" value="1"/>
</dbReference>